<feature type="region of interest" description="Disordered" evidence="1">
    <location>
        <begin position="122"/>
        <end position="165"/>
    </location>
</feature>
<evidence type="ECO:0000313" key="3">
    <source>
        <dbReference type="Proteomes" id="UP001159364"/>
    </source>
</evidence>
<dbReference type="GO" id="GO:0005634">
    <property type="term" value="C:nucleus"/>
    <property type="evidence" value="ECO:0007669"/>
    <property type="project" value="InterPro"/>
</dbReference>
<evidence type="ECO:0008006" key="4">
    <source>
        <dbReference type="Google" id="ProtNLM"/>
    </source>
</evidence>
<reference evidence="2 3" key="1">
    <citation type="submission" date="2021-09" db="EMBL/GenBank/DDBJ databases">
        <title>Genomic insights and catalytic innovation underlie evolution of tropane alkaloids biosynthesis.</title>
        <authorList>
            <person name="Wang Y.-J."/>
            <person name="Tian T."/>
            <person name="Huang J.-P."/>
            <person name="Huang S.-X."/>
        </authorList>
    </citation>
    <scope>NUCLEOTIDE SEQUENCE [LARGE SCALE GENOMIC DNA]</scope>
    <source>
        <strain evidence="2">KIB-2018</strain>
        <tissue evidence="2">Leaf</tissue>
    </source>
</reference>
<comment type="caution">
    <text evidence="2">The sequence shown here is derived from an EMBL/GenBank/DDBJ whole genome shotgun (WGS) entry which is preliminary data.</text>
</comment>
<accession>A0AAV8SIT7</accession>
<dbReference type="GO" id="GO:0051783">
    <property type="term" value="P:regulation of nuclear division"/>
    <property type="evidence" value="ECO:0007669"/>
    <property type="project" value="InterPro"/>
</dbReference>
<dbReference type="AlphaFoldDB" id="A0AAV8SIT7"/>
<organism evidence="2 3">
    <name type="scientific">Erythroxylum novogranatense</name>
    <dbReference type="NCBI Taxonomy" id="1862640"/>
    <lineage>
        <taxon>Eukaryota</taxon>
        <taxon>Viridiplantae</taxon>
        <taxon>Streptophyta</taxon>
        <taxon>Embryophyta</taxon>
        <taxon>Tracheophyta</taxon>
        <taxon>Spermatophyta</taxon>
        <taxon>Magnoliopsida</taxon>
        <taxon>eudicotyledons</taxon>
        <taxon>Gunneridae</taxon>
        <taxon>Pentapetalae</taxon>
        <taxon>rosids</taxon>
        <taxon>fabids</taxon>
        <taxon>Malpighiales</taxon>
        <taxon>Erythroxylaceae</taxon>
        <taxon>Erythroxylum</taxon>
    </lineage>
</organism>
<protein>
    <recommendedName>
        <fullName evidence="4">Protein POLYCHOME</fullName>
    </recommendedName>
</protein>
<dbReference type="Proteomes" id="UP001159364">
    <property type="component" value="Linkage Group LG10"/>
</dbReference>
<gene>
    <name evidence="2" type="ORF">K2173_003770</name>
</gene>
<proteinExistence type="predicted"/>
<evidence type="ECO:0000313" key="2">
    <source>
        <dbReference type="EMBL" id="KAJ8752162.1"/>
    </source>
</evidence>
<evidence type="ECO:0000256" key="1">
    <source>
        <dbReference type="SAM" id="MobiDB-lite"/>
    </source>
</evidence>
<sequence length="242" mass="26974">MPESRDRLSRPVDIAALFASRRSGSSGIYHDQPELDFALFGSPRPTPVAAVAFPRRGGLTTPRHRSFNRSPANGRENIRVGSVRRGRPVRVLPRWYPRTPLRDITAVVRLIAFEQAIERTRERLGRSEGQETGSPIAQDHPTPGSSSAPDAHLEHSNTITTPLPTLGLKRCPPTVGKVPMILLDITNQPSVDSEALTPQKKLLNSIDTVEKVVMEELQKMKRTPSVKRADREKKVRTLMSMR</sequence>
<dbReference type="PANTHER" id="PTHR35119:SF1">
    <property type="entry name" value="PROTEIN POLYCHOME"/>
    <property type="match status" value="1"/>
</dbReference>
<dbReference type="PANTHER" id="PTHR35119">
    <property type="entry name" value="PROTEIN POLYCHOME"/>
    <property type="match status" value="1"/>
</dbReference>
<name>A0AAV8SIT7_9ROSI</name>
<dbReference type="InterPro" id="IPR034590">
    <property type="entry name" value="POLYCHOME/GIG1"/>
</dbReference>
<dbReference type="EMBL" id="JAIWQS010000010">
    <property type="protein sequence ID" value="KAJ8752162.1"/>
    <property type="molecule type" value="Genomic_DNA"/>
</dbReference>
<keyword evidence="3" id="KW-1185">Reference proteome</keyword>